<reference evidence="1" key="1">
    <citation type="submission" date="2022-11" db="EMBL/GenBank/DDBJ databases">
        <authorList>
            <person name="Petersen C."/>
        </authorList>
    </citation>
    <scope>NUCLEOTIDE SEQUENCE</scope>
    <source>
        <strain evidence="1">IBT 30761</strain>
    </source>
</reference>
<dbReference type="EMBL" id="JAPQKI010000002">
    <property type="protein sequence ID" value="KAJ5111436.1"/>
    <property type="molecule type" value="Genomic_DNA"/>
</dbReference>
<dbReference type="Gene3D" id="1.25.40.10">
    <property type="entry name" value="Tetratricopeptide repeat domain"/>
    <property type="match status" value="1"/>
</dbReference>
<evidence type="ECO:0000313" key="2">
    <source>
        <dbReference type="Proteomes" id="UP001149074"/>
    </source>
</evidence>
<dbReference type="Proteomes" id="UP001149074">
    <property type="component" value="Unassembled WGS sequence"/>
</dbReference>
<gene>
    <name evidence="1" type="ORF">N7532_001971</name>
</gene>
<organism evidence="1 2">
    <name type="scientific">Penicillium argentinense</name>
    <dbReference type="NCBI Taxonomy" id="1131581"/>
    <lineage>
        <taxon>Eukaryota</taxon>
        <taxon>Fungi</taxon>
        <taxon>Dikarya</taxon>
        <taxon>Ascomycota</taxon>
        <taxon>Pezizomycotina</taxon>
        <taxon>Eurotiomycetes</taxon>
        <taxon>Eurotiomycetidae</taxon>
        <taxon>Eurotiales</taxon>
        <taxon>Aspergillaceae</taxon>
        <taxon>Penicillium</taxon>
    </lineage>
</organism>
<dbReference type="RefSeq" id="XP_056479506.1">
    <property type="nucleotide sequence ID" value="XM_056614465.1"/>
</dbReference>
<proteinExistence type="predicted"/>
<protein>
    <recommendedName>
        <fullName evidence="3">DUF924-domain-containing protein</fullName>
    </recommendedName>
</protein>
<sequence length="178" mass="20826">MKQFMSTKTYTNVLDFWFGSKSSREYLKEKAFWYGSPSDDAYVRKHLGGPYEEAQNGKLDSWKSLGEGEGALALILLLDQVPRNIFRNTPRAYATDSDAISVARYAIDRGWDKKLPTIQRRYMYSPFNHSEDLKDQETSVELFTELGDSYHLHWAKDFRDQIKRNGRFVHRDRILGRS</sequence>
<evidence type="ECO:0008006" key="3">
    <source>
        <dbReference type="Google" id="ProtNLM"/>
    </source>
</evidence>
<dbReference type="SUPFAM" id="SSF48452">
    <property type="entry name" value="TPR-like"/>
    <property type="match status" value="1"/>
</dbReference>
<dbReference type="InterPro" id="IPR011990">
    <property type="entry name" value="TPR-like_helical_dom_sf"/>
</dbReference>
<dbReference type="Pfam" id="PF06041">
    <property type="entry name" value="DUF924"/>
    <property type="match status" value="1"/>
</dbReference>
<keyword evidence="2" id="KW-1185">Reference proteome</keyword>
<dbReference type="GeneID" id="81353444"/>
<dbReference type="OrthoDB" id="414698at2759"/>
<comment type="caution">
    <text evidence="1">The sequence shown here is derived from an EMBL/GenBank/DDBJ whole genome shotgun (WGS) entry which is preliminary data.</text>
</comment>
<reference evidence="1" key="2">
    <citation type="journal article" date="2023" name="IMA Fungus">
        <title>Comparative genomic study of the Penicillium genus elucidates a diverse pangenome and 15 lateral gene transfer events.</title>
        <authorList>
            <person name="Petersen C."/>
            <person name="Sorensen T."/>
            <person name="Nielsen M.R."/>
            <person name="Sondergaard T.E."/>
            <person name="Sorensen J.L."/>
            <person name="Fitzpatrick D.A."/>
            <person name="Frisvad J.C."/>
            <person name="Nielsen K.L."/>
        </authorList>
    </citation>
    <scope>NUCLEOTIDE SEQUENCE</scope>
    <source>
        <strain evidence="1">IBT 30761</strain>
    </source>
</reference>
<dbReference type="AlphaFoldDB" id="A0A9W9KMX4"/>
<dbReference type="Gene3D" id="1.20.58.320">
    <property type="entry name" value="TPR-like"/>
    <property type="match status" value="1"/>
</dbReference>
<accession>A0A9W9KMX4</accession>
<evidence type="ECO:0000313" key="1">
    <source>
        <dbReference type="EMBL" id="KAJ5111436.1"/>
    </source>
</evidence>
<dbReference type="InterPro" id="IPR010323">
    <property type="entry name" value="DUF924"/>
</dbReference>
<name>A0A9W9KMX4_9EURO</name>